<organism evidence="2 3">
    <name type="scientific">Helicobacter ganmani</name>
    <dbReference type="NCBI Taxonomy" id="60246"/>
    <lineage>
        <taxon>Bacteria</taxon>
        <taxon>Pseudomonadati</taxon>
        <taxon>Campylobacterota</taxon>
        <taxon>Epsilonproteobacteria</taxon>
        <taxon>Campylobacterales</taxon>
        <taxon>Helicobacteraceae</taxon>
        <taxon>Helicobacter</taxon>
    </lineage>
</organism>
<evidence type="ECO:0000259" key="1">
    <source>
        <dbReference type="Pfam" id="PF01656"/>
    </source>
</evidence>
<reference evidence="2 3" key="1">
    <citation type="submission" date="2018-04" db="EMBL/GenBank/DDBJ databases">
        <title>Novel Campyloabacter and Helicobacter Species and Strains.</title>
        <authorList>
            <person name="Mannion A.J."/>
            <person name="Shen Z."/>
            <person name="Fox J.G."/>
        </authorList>
    </citation>
    <scope>NUCLEOTIDE SEQUENCE [LARGE SCALE GENOMIC DNA]</scope>
    <source>
        <strain evidence="2 3">MIT 99-5101</strain>
    </source>
</reference>
<dbReference type="EMBL" id="NXLS01000001">
    <property type="protein sequence ID" value="RDU64272.1"/>
    <property type="molecule type" value="Genomic_DNA"/>
</dbReference>
<dbReference type="OrthoDB" id="13869at2"/>
<sequence length="220" mass="25099">MIYSICNEKGGSGKTTLAINLATKLNTKNKTLLIDLDPQKSINAFLSFRDENKMPFDFKSSNNEELQSLITQALQNYANIVIDTGGRDSKEMRSAMIYSDICIIPTIPNGLDASVLDKMLDYLKEAKKIQKKLKGFVLITKANSNPFLKYKIKEFQEFLKSKNTKKDFCLLDSILYEREAYKESILQGKGITENLKNSKKAQEEFLQVFQELERNINGNK</sequence>
<name>A0A3D8IGF2_9HELI</name>
<keyword evidence="3" id="KW-1185">Reference proteome</keyword>
<evidence type="ECO:0000313" key="3">
    <source>
        <dbReference type="Proteomes" id="UP000256650"/>
    </source>
</evidence>
<dbReference type="AlphaFoldDB" id="A0A3D8IGF2"/>
<dbReference type="PANTHER" id="PTHR13696">
    <property type="entry name" value="P-LOOP CONTAINING NUCLEOSIDE TRIPHOSPHATE HYDROLASE"/>
    <property type="match status" value="1"/>
</dbReference>
<feature type="domain" description="CobQ/CobB/MinD/ParA nucleotide binding" evidence="1">
    <location>
        <begin position="4"/>
        <end position="188"/>
    </location>
</feature>
<dbReference type="PIRSF" id="PIRSF009320">
    <property type="entry name" value="Nuc_binding_HP_1000"/>
    <property type="match status" value="1"/>
</dbReference>
<dbReference type="GeneID" id="82534706"/>
<dbReference type="CDD" id="cd02042">
    <property type="entry name" value="ParAB_family"/>
    <property type="match status" value="1"/>
</dbReference>
<dbReference type="SUPFAM" id="SSF52540">
    <property type="entry name" value="P-loop containing nucleoside triphosphate hydrolases"/>
    <property type="match status" value="1"/>
</dbReference>
<accession>A0A3D8IGF2</accession>
<evidence type="ECO:0000313" key="2">
    <source>
        <dbReference type="EMBL" id="RDU64272.1"/>
    </source>
</evidence>
<dbReference type="RefSeq" id="WP_115550606.1">
    <property type="nucleotide sequence ID" value="NZ_CAOVEN010000011.1"/>
</dbReference>
<dbReference type="InterPro" id="IPR002586">
    <property type="entry name" value="CobQ/CobB/MinD/ParA_Nub-bd_dom"/>
</dbReference>
<dbReference type="InterPro" id="IPR027417">
    <property type="entry name" value="P-loop_NTPase"/>
</dbReference>
<dbReference type="Pfam" id="PF01656">
    <property type="entry name" value="CbiA"/>
    <property type="match status" value="1"/>
</dbReference>
<dbReference type="Proteomes" id="UP000256650">
    <property type="component" value="Unassembled WGS sequence"/>
</dbReference>
<proteinExistence type="predicted"/>
<dbReference type="PANTHER" id="PTHR13696:SF96">
    <property type="entry name" value="COBQ_COBB_MIND_PARA NUCLEOTIDE BINDING DOMAIN-CONTAINING PROTEIN"/>
    <property type="match status" value="1"/>
</dbReference>
<comment type="caution">
    <text evidence="2">The sequence shown here is derived from an EMBL/GenBank/DDBJ whole genome shotgun (WGS) entry which is preliminary data.</text>
</comment>
<dbReference type="InterPro" id="IPR050678">
    <property type="entry name" value="DNA_Partitioning_ATPase"/>
</dbReference>
<dbReference type="Gene3D" id="3.40.50.300">
    <property type="entry name" value="P-loop containing nucleotide triphosphate hydrolases"/>
    <property type="match status" value="1"/>
</dbReference>
<gene>
    <name evidence="2" type="ORF">CQA43_00160</name>
</gene>
<protein>
    <submittedName>
        <fullName evidence="2">Chromosome partitioning protein ParA</fullName>
    </submittedName>
</protein>